<evidence type="ECO:0000313" key="7">
    <source>
        <dbReference type="EMBL" id="KIM86347.1"/>
    </source>
</evidence>
<keyword evidence="3" id="KW-0862">Zinc</keyword>
<organism evidence="7 8">
    <name type="scientific">Piloderma croceum (strain F 1598)</name>
    <dbReference type="NCBI Taxonomy" id="765440"/>
    <lineage>
        <taxon>Eukaryota</taxon>
        <taxon>Fungi</taxon>
        <taxon>Dikarya</taxon>
        <taxon>Basidiomycota</taxon>
        <taxon>Agaricomycotina</taxon>
        <taxon>Agaricomycetes</taxon>
        <taxon>Agaricomycetidae</taxon>
        <taxon>Atheliales</taxon>
        <taxon>Atheliaceae</taxon>
        <taxon>Piloderma</taxon>
    </lineage>
</organism>
<evidence type="ECO:0000256" key="1">
    <source>
        <dbReference type="ARBA" id="ARBA00022723"/>
    </source>
</evidence>
<evidence type="ECO:0000256" key="5">
    <source>
        <dbReference type="SAM" id="MobiDB-lite"/>
    </source>
</evidence>
<dbReference type="PROSITE" id="PS50865">
    <property type="entry name" value="ZF_MYND_2"/>
    <property type="match status" value="1"/>
</dbReference>
<feature type="region of interest" description="Disordered" evidence="5">
    <location>
        <begin position="314"/>
        <end position="344"/>
    </location>
</feature>
<dbReference type="HOGENOM" id="CLU_041170_0_0_1"/>
<name>A0A0C3C9G5_PILCF</name>
<dbReference type="InterPro" id="IPR002893">
    <property type="entry name" value="Znf_MYND"/>
</dbReference>
<dbReference type="GO" id="GO:0008270">
    <property type="term" value="F:zinc ion binding"/>
    <property type="evidence" value="ECO:0007669"/>
    <property type="project" value="UniProtKB-KW"/>
</dbReference>
<dbReference type="Gene3D" id="6.10.140.2220">
    <property type="match status" value="1"/>
</dbReference>
<dbReference type="InParanoid" id="A0A0C3C9G5"/>
<dbReference type="Pfam" id="PF01753">
    <property type="entry name" value="zf-MYND"/>
    <property type="match status" value="1"/>
</dbReference>
<evidence type="ECO:0000256" key="4">
    <source>
        <dbReference type="PROSITE-ProRule" id="PRU00134"/>
    </source>
</evidence>
<dbReference type="SUPFAM" id="SSF144232">
    <property type="entry name" value="HIT/MYND zinc finger-like"/>
    <property type="match status" value="1"/>
</dbReference>
<accession>A0A0C3C9G5</accession>
<gene>
    <name evidence="7" type="ORF">PILCRDRAFT_4850</name>
</gene>
<keyword evidence="8" id="KW-1185">Reference proteome</keyword>
<reference evidence="8" key="2">
    <citation type="submission" date="2015-01" db="EMBL/GenBank/DDBJ databases">
        <title>Evolutionary Origins and Diversification of the Mycorrhizal Mutualists.</title>
        <authorList>
            <consortium name="DOE Joint Genome Institute"/>
            <consortium name="Mycorrhizal Genomics Consortium"/>
            <person name="Kohler A."/>
            <person name="Kuo A."/>
            <person name="Nagy L.G."/>
            <person name="Floudas D."/>
            <person name="Copeland A."/>
            <person name="Barry K.W."/>
            <person name="Cichocki N."/>
            <person name="Veneault-Fourrey C."/>
            <person name="LaButti K."/>
            <person name="Lindquist E.A."/>
            <person name="Lipzen A."/>
            <person name="Lundell T."/>
            <person name="Morin E."/>
            <person name="Murat C."/>
            <person name="Riley R."/>
            <person name="Ohm R."/>
            <person name="Sun H."/>
            <person name="Tunlid A."/>
            <person name="Henrissat B."/>
            <person name="Grigoriev I.V."/>
            <person name="Hibbett D.S."/>
            <person name="Martin F."/>
        </authorList>
    </citation>
    <scope>NUCLEOTIDE SEQUENCE [LARGE SCALE GENOMIC DNA]</scope>
    <source>
        <strain evidence="8">F 1598</strain>
    </source>
</reference>
<reference evidence="7 8" key="1">
    <citation type="submission" date="2014-04" db="EMBL/GenBank/DDBJ databases">
        <authorList>
            <consortium name="DOE Joint Genome Institute"/>
            <person name="Kuo A."/>
            <person name="Tarkka M."/>
            <person name="Buscot F."/>
            <person name="Kohler A."/>
            <person name="Nagy L.G."/>
            <person name="Floudas D."/>
            <person name="Copeland A."/>
            <person name="Barry K.W."/>
            <person name="Cichocki N."/>
            <person name="Veneault-Fourrey C."/>
            <person name="LaButti K."/>
            <person name="Lindquist E.A."/>
            <person name="Lipzen A."/>
            <person name="Lundell T."/>
            <person name="Morin E."/>
            <person name="Murat C."/>
            <person name="Sun H."/>
            <person name="Tunlid A."/>
            <person name="Henrissat B."/>
            <person name="Grigoriev I.V."/>
            <person name="Hibbett D.S."/>
            <person name="Martin F."/>
            <person name="Nordberg H.P."/>
            <person name="Cantor M.N."/>
            <person name="Hua S.X."/>
        </authorList>
    </citation>
    <scope>NUCLEOTIDE SEQUENCE [LARGE SCALE GENOMIC DNA]</scope>
    <source>
        <strain evidence="7 8">F 1598</strain>
    </source>
</reference>
<dbReference type="EMBL" id="KN832982">
    <property type="protein sequence ID" value="KIM86347.1"/>
    <property type="molecule type" value="Genomic_DNA"/>
</dbReference>
<proteinExistence type="predicted"/>
<dbReference type="AlphaFoldDB" id="A0A0C3C9G5"/>
<dbReference type="OrthoDB" id="3149405at2759"/>
<keyword evidence="1" id="KW-0479">Metal-binding</keyword>
<feature type="domain" description="MYND-type" evidence="6">
    <location>
        <begin position="267"/>
        <end position="317"/>
    </location>
</feature>
<evidence type="ECO:0000256" key="2">
    <source>
        <dbReference type="ARBA" id="ARBA00022771"/>
    </source>
</evidence>
<protein>
    <recommendedName>
        <fullName evidence="6">MYND-type domain-containing protein</fullName>
    </recommendedName>
</protein>
<evidence type="ECO:0000256" key="3">
    <source>
        <dbReference type="ARBA" id="ARBA00022833"/>
    </source>
</evidence>
<evidence type="ECO:0000313" key="8">
    <source>
        <dbReference type="Proteomes" id="UP000054166"/>
    </source>
</evidence>
<evidence type="ECO:0000259" key="6">
    <source>
        <dbReference type="PROSITE" id="PS50865"/>
    </source>
</evidence>
<keyword evidence="2 4" id="KW-0863">Zinc-finger</keyword>
<dbReference type="Proteomes" id="UP000054166">
    <property type="component" value="Unassembled WGS sequence"/>
</dbReference>
<sequence length="446" mass="49818">MPVCFSDAKSPLIWERAWQAELDRRFPKHISASQVPRMTQMDNLNATGFALSEDVISCTTSSHDQLCSLQRDLMKFVGDKCATDDFEEKWRSAGDKVRAKHYFEAMSRACEIPDMEDQRGWAPEVSLNRFQIKNGEGYLDLMRLLMPQRDLPGHYVRIHDPVVDAMFGLKAPVETGKPAATNPAVFMGQMMDVRRCLLTTLVVWNILLSFYDLSETVVNVKSSVKADSKGARDFANALGDKHLSKGKMRAIAKETKQLQKEKGVWVCASCGKFEFQASEAFKSCGKCKTIGRAVMYCGRGCQVNDWKTGNPPHKTICGKPTSSIPATQSPSSPVSDSAPSEAPSFRRSPALIHQISLLKQNSRVDYVLMQPAPLPDAGIACQNETASVLFRLLRDRAFETGDPKAVRAMYRQLRGIAKSQIGYQIKWLEKQFKVEFGVDVTEVSDE</sequence>
<feature type="compositionally biased region" description="Low complexity" evidence="5">
    <location>
        <begin position="329"/>
        <end position="343"/>
    </location>
</feature>